<feature type="compositionally biased region" description="Low complexity" evidence="7">
    <location>
        <begin position="435"/>
        <end position="449"/>
    </location>
</feature>
<feature type="transmembrane region" description="Helical" evidence="8">
    <location>
        <begin position="341"/>
        <end position="360"/>
    </location>
</feature>
<keyword evidence="3" id="KW-1003">Cell membrane</keyword>
<organism evidence="9 10">
    <name type="scientific">Streptomyces glycanivorans</name>
    <dbReference type="NCBI Taxonomy" id="3033808"/>
    <lineage>
        <taxon>Bacteria</taxon>
        <taxon>Bacillati</taxon>
        <taxon>Actinomycetota</taxon>
        <taxon>Actinomycetes</taxon>
        <taxon>Kitasatosporales</taxon>
        <taxon>Streptomycetaceae</taxon>
        <taxon>Streptomyces</taxon>
    </lineage>
</organism>
<keyword evidence="4 8" id="KW-0812">Transmembrane</keyword>
<keyword evidence="5 8" id="KW-1133">Transmembrane helix</keyword>
<evidence type="ECO:0000256" key="7">
    <source>
        <dbReference type="SAM" id="MobiDB-lite"/>
    </source>
</evidence>
<name>A0ABY9J792_9ACTN</name>
<evidence type="ECO:0000256" key="8">
    <source>
        <dbReference type="SAM" id="Phobius"/>
    </source>
</evidence>
<evidence type="ECO:0000256" key="1">
    <source>
        <dbReference type="ARBA" id="ARBA00004651"/>
    </source>
</evidence>
<dbReference type="PANTHER" id="PTHR23517">
    <property type="entry name" value="RESISTANCE PROTEIN MDTM, PUTATIVE-RELATED-RELATED"/>
    <property type="match status" value="1"/>
</dbReference>
<evidence type="ECO:0000256" key="6">
    <source>
        <dbReference type="ARBA" id="ARBA00023136"/>
    </source>
</evidence>
<accession>A0ABY9J792</accession>
<dbReference type="PANTHER" id="PTHR23517:SF2">
    <property type="entry name" value="MULTIDRUG RESISTANCE PROTEIN MDTH"/>
    <property type="match status" value="1"/>
</dbReference>
<evidence type="ECO:0000313" key="10">
    <source>
        <dbReference type="Proteomes" id="UP001224433"/>
    </source>
</evidence>
<feature type="region of interest" description="Disordered" evidence="7">
    <location>
        <begin position="206"/>
        <end position="241"/>
    </location>
</feature>
<evidence type="ECO:0000256" key="2">
    <source>
        <dbReference type="ARBA" id="ARBA00022448"/>
    </source>
</evidence>
<keyword evidence="2" id="KW-0813">Transport</keyword>
<evidence type="ECO:0000256" key="5">
    <source>
        <dbReference type="ARBA" id="ARBA00022989"/>
    </source>
</evidence>
<evidence type="ECO:0000256" key="4">
    <source>
        <dbReference type="ARBA" id="ARBA00022692"/>
    </source>
</evidence>
<dbReference type="InterPro" id="IPR036259">
    <property type="entry name" value="MFS_trans_sf"/>
</dbReference>
<keyword evidence="6 8" id="KW-0472">Membrane</keyword>
<dbReference type="EMBL" id="CP120983">
    <property type="protein sequence ID" value="WLQ62854.1"/>
    <property type="molecule type" value="Genomic_DNA"/>
</dbReference>
<feature type="transmembrane region" description="Helical" evidence="8">
    <location>
        <begin position="317"/>
        <end position="335"/>
    </location>
</feature>
<proteinExistence type="predicted"/>
<keyword evidence="10" id="KW-1185">Reference proteome</keyword>
<feature type="transmembrane region" description="Helical" evidence="8">
    <location>
        <begin position="26"/>
        <end position="49"/>
    </location>
</feature>
<dbReference type="Gene3D" id="1.20.1250.20">
    <property type="entry name" value="MFS general substrate transporter like domains"/>
    <property type="match status" value="1"/>
</dbReference>
<dbReference type="RefSeq" id="WP_306102888.1">
    <property type="nucleotide sequence ID" value="NZ_CP120983.1"/>
</dbReference>
<evidence type="ECO:0000256" key="3">
    <source>
        <dbReference type="ARBA" id="ARBA00022475"/>
    </source>
</evidence>
<dbReference type="Proteomes" id="UP001224433">
    <property type="component" value="Chromosome"/>
</dbReference>
<dbReference type="SUPFAM" id="SSF103473">
    <property type="entry name" value="MFS general substrate transporter"/>
    <property type="match status" value="1"/>
</dbReference>
<reference evidence="9 10" key="1">
    <citation type="submission" date="2023-03" db="EMBL/GenBank/DDBJ databases">
        <title>Isolation and description of six Streptomyces strains from soil environments, able to metabolize different microbial glucans.</title>
        <authorList>
            <person name="Widen T."/>
            <person name="Larsbrink J."/>
        </authorList>
    </citation>
    <scope>NUCLEOTIDE SEQUENCE [LARGE SCALE GENOMIC DNA]</scope>
    <source>
        <strain evidence="9 10">Alt3</strain>
    </source>
</reference>
<comment type="subcellular location">
    <subcellularLocation>
        <location evidence="1">Cell membrane</location>
        <topology evidence="1">Multi-pass membrane protein</topology>
    </subcellularLocation>
</comment>
<feature type="transmembrane region" description="Helical" evidence="8">
    <location>
        <begin position="151"/>
        <end position="170"/>
    </location>
</feature>
<protein>
    <submittedName>
        <fullName evidence="9">MFS transporter</fullName>
    </submittedName>
</protein>
<feature type="compositionally biased region" description="Low complexity" evidence="7">
    <location>
        <begin position="206"/>
        <end position="223"/>
    </location>
</feature>
<feature type="region of interest" description="Disordered" evidence="7">
    <location>
        <begin position="434"/>
        <end position="465"/>
    </location>
</feature>
<dbReference type="InterPro" id="IPR011701">
    <property type="entry name" value="MFS"/>
</dbReference>
<gene>
    <name evidence="9" type="ORF">P8A20_04275</name>
</gene>
<dbReference type="InterPro" id="IPR050171">
    <property type="entry name" value="MFS_Transporters"/>
</dbReference>
<dbReference type="Pfam" id="PF07690">
    <property type="entry name" value="MFS_1"/>
    <property type="match status" value="1"/>
</dbReference>
<feature type="transmembrane region" description="Helical" evidence="8">
    <location>
        <begin position="55"/>
        <end position="76"/>
    </location>
</feature>
<feature type="transmembrane region" description="Helical" evidence="8">
    <location>
        <begin position="283"/>
        <end position="305"/>
    </location>
</feature>
<evidence type="ECO:0000313" key="9">
    <source>
        <dbReference type="EMBL" id="WLQ62854.1"/>
    </source>
</evidence>
<sequence>MKPTPKRVPFTRRLTIPGGRDGRRMLVVAIIDKVGTGLWSGAATLYFVYVAHLSIAQIGALMGLSGILGVAGPPLAGRLADRFPVTRILVITQLARGAALLALLTTNDYALLVLFSALGALPDRASSVLTKLFAARVAGPDRIRYQAIQRTAVNIGWAVGAAGAAAALTVGTTASYQALLLANVLSYVVIGALTLRCAEPPAPSRVVASPATSSVVTPSDPTTGNGARPTGAGRPASRTGRATPWRDRRYLAFTGSEIWLFLDDSILQVGFPLWIVHATDAPVGLAPLVLVLNSVLVIALQVPLSRFGETRAAARRLLVPIGAAFLTGGVALAASAGPGPWLATAAVLLAAVAFTLAEILHSLSSWELSVALAPGEAQGAYLGAHGLAQSAQRSLGPVVVGAAVSAGPFAWPVLGATLVLACLAQHRLVRPDESGTAGTAGAAGAAGAAPKSVARSRSGHCPKPL</sequence>